<dbReference type="RefSeq" id="WP_015066986.1">
    <property type="nucleotide sequence ID" value="NZ_CP013928.1"/>
</dbReference>
<sequence length="143" mass="16724">MKGQFRVINSQQSLDAAIQELREKWHQNKWLMMQTTTEKQRSQLQNNALHVWLTQVSHALNDKGMDVRQVLQLSKRQEIPWTMEAVKQHLWKPVQEAYMGEKSTTRASSTDYPAIYDILNKTLVEKLGVFVPWPCKENMGAKQ</sequence>
<dbReference type="Proteomes" id="UP000061468">
    <property type="component" value="Chromosome"/>
</dbReference>
<proteinExistence type="predicted"/>
<gene>
    <name evidence="1" type="ORF">AV942_08625</name>
</gene>
<evidence type="ECO:0000313" key="1">
    <source>
        <dbReference type="EMBL" id="AMJ78350.1"/>
    </source>
</evidence>
<evidence type="ECO:0000313" key="2">
    <source>
        <dbReference type="Proteomes" id="UP000061468"/>
    </source>
</evidence>
<accession>A0AAC8XJ72</accession>
<dbReference type="AlphaFoldDB" id="A0AAC8XJ72"/>
<reference evidence="1 2" key="1">
    <citation type="submission" date="2015-12" db="EMBL/GenBank/DDBJ databases">
        <title>Intraspecies pangenome expansion in the marine bacterium Alteromonas.</title>
        <authorList>
            <person name="Lopez-Perez M."/>
            <person name="Rodriguez-Valera F."/>
        </authorList>
    </citation>
    <scope>NUCLEOTIDE SEQUENCE [LARGE SCALE GENOMIC DNA]</scope>
    <source>
        <strain evidence="1 2">UM8</strain>
    </source>
</reference>
<dbReference type="Gene3D" id="1.10.3790.10">
    <property type="entry name" value="NinB"/>
    <property type="match status" value="1"/>
</dbReference>
<protein>
    <submittedName>
        <fullName evidence="1">Uncharacterized protein</fullName>
    </submittedName>
</protein>
<dbReference type="InterPro" id="IPR036619">
    <property type="entry name" value="NinB_sf"/>
</dbReference>
<dbReference type="EMBL" id="CP013928">
    <property type="protein sequence ID" value="AMJ78350.1"/>
    <property type="molecule type" value="Genomic_DNA"/>
</dbReference>
<organism evidence="1 2">
    <name type="scientific">Alteromonas mediterranea</name>
    <dbReference type="NCBI Taxonomy" id="314275"/>
    <lineage>
        <taxon>Bacteria</taxon>
        <taxon>Pseudomonadati</taxon>
        <taxon>Pseudomonadota</taxon>
        <taxon>Gammaproteobacteria</taxon>
        <taxon>Alteromonadales</taxon>
        <taxon>Alteromonadaceae</taxon>
        <taxon>Alteromonas/Salinimonas group</taxon>
        <taxon>Alteromonas</taxon>
    </lineage>
</organism>
<name>A0AAC8XJ72_9ALTE</name>